<dbReference type="InterPro" id="IPR036291">
    <property type="entry name" value="NAD(P)-bd_dom_sf"/>
</dbReference>
<evidence type="ECO:0000259" key="1">
    <source>
        <dbReference type="Pfam" id="PF13460"/>
    </source>
</evidence>
<dbReference type="Gene3D" id="3.40.50.720">
    <property type="entry name" value="NAD(P)-binding Rossmann-like Domain"/>
    <property type="match status" value="1"/>
</dbReference>
<accession>A0AB39HTD0</accession>
<evidence type="ECO:0000313" key="2">
    <source>
        <dbReference type="EMBL" id="XDK33964.1"/>
    </source>
</evidence>
<reference evidence="2" key="1">
    <citation type="submission" date="2024-07" db="EMBL/GenBank/DDBJ databases">
        <title>Halotolerant mesophilic bacterium Ornithinibacillus sp. 4-3, sp. nov., isolated from soil.</title>
        <authorList>
            <person name="Sidarenka A.V."/>
            <person name="Guliayeva D.E."/>
            <person name="Leanovich S.I."/>
            <person name="Hileuskaya K.S."/>
            <person name="Akhremchuk A.E."/>
            <person name="Sikolenko M.A."/>
            <person name="Valentovich L.N."/>
        </authorList>
    </citation>
    <scope>NUCLEOTIDE SEQUENCE</scope>
    <source>
        <strain evidence="2">4-3</strain>
    </source>
</reference>
<dbReference type="SUPFAM" id="SSF51735">
    <property type="entry name" value="NAD(P)-binding Rossmann-fold domains"/>
    <property type="match status" value="1"/>
</dbReference>
<feature type="domain" description="NAD(P)-binding" evidence="1">
    <location>
        <begin position="9"/>
        <end position="119"/>
    </location>
</feature>
<dbReference type="InterPro" id="IPR016040">
    <property type="entry name" value="NAD(P)-bd_dom"/>
</dbReference>
<name>A0AB39HTD0_9BACI</name>
<gene>
    <name evidence="2" type="ORF">AB4Y30_06320</name>
</gene>
<protein>
    <submittedName>
        <fullName evidence="2">Oxidoreductase</fullName>
    </submittedName>
</protein>
<dbReference type="PANTHER" id="PTHR14097">
    <property type="entry name" value="OXIDOREDUCTASE HTATIP2"/>
    <property type="match status" value="1"/>
</dbReference>
<dbReference type="Pfam" id="PF13460">
    <property type="entry name" value="NAD_binding_10"/>
    <property type="match status" value="1"/>
</dbReference>
<sequence>MKRKALVLGATGLVGSELTKQLVESKAYEEVRILVRHPVSFTHPKLTQIIVNYDQLISNEEAFQVNDVFCCLGTTIKKAGSQENFKKVDLEYPLAAAKLAVKHQVDNYLIISATGANAKSRIFYSKVKGTIEEELKKLPLHALHIFRPSLLLGHRNEFRLAEKATEKLTQALPFLFIGPMKQYEPIHSAIVAEGMKNAALSKMQGVHIYESDAITKIRPA</sequence>
<dbReference type="CDD" id="cd05250">
    <property type="entry name" value="CC3_like_SDR_a"/>
    <property type="match status" value="1"/>
</dbReference>
<proteinExistence type="predicted"/>
<organism evidence="2">
    <name type="scientific">Ornithinibacillus sp. 4-3</name>
    <dbReference type="NCBI Taxonomy" id="3231488"/>
    <lineage>
        <taxon>Bacteria</taxon>
        <taxon>Bacillati</taxon>
        <taxon>Bacillota</taxon>
        <taxon>Bacilli</taxon>
        <taxon>Bacillales</taxon>
        <taxon>Bacillaceae</taxon>
        <taxon>Ornithinibacillus</taxon>
    </lineage>
</organism>
<dbReference type="RefSeq" id="WP_368654642.1">
    <property type="nucleotide sequence ID" value="NZ_CP162599.1"/>
</dbReference>
<dbReference type="EMBL" id="CP162599">
    <property type="protein sequence ID" value="XDK33964.1"/>
    <property type="molecule type" value="Genomic_DNA"/>
</dbReference>
<dbReference type="PANTHER" id="PTHR14097:SF7">
    <property type="entry name" value="OXIDOREDUCTASE HTATIP2"/>
    <property type="match status" value="1"/>
</dbReference>
<dbReference type="AlphaFoldDB" id="A0AB39HTD0"/>